<dbReference type="HOGENOM" id="CLU_141242_0_0_1"/>
<evidence type="ECO:0000256" key="1">
    <source>
        <dbReference type="ARBA" id="ARBA00022723"/>
    </source>
</evidence>
<dbReference type="PROSITE" id="PS50966">
    <property type="entry name" value="ZF_SWIM"/>
    <property type="match status" value="1"/>
</dbReference>
<evidence type="ECO:0000256" key="4">
    <source>
        <dbReference type="PROSITE-ProRule" id="PRU00325"/>
    </source>
</evidence>
<dbReference type="Proteomes" id="UP000017836">
    <property type="component" value="Unassembled WGS sequence"/>
</dbReference>
<dbReference type="PANTHER" id="PTHR31973">
    <property type="entry name" value="POLYPROTEIN, PUTATIVE-RELATED"/>
    <property type="match status" value="1"/>
</dbReference>
<dbReference type="AlphaFoldDB" id="U5CU95"/>
<keyword evidence="3" id="KW-0862">Zinc</keyword>
<evidence type="ECO:0000259" key="5">
    <source>
        <dbReference type="PROSITE" id="PS50966"/>
    </source>
</evidence>
<dbReference type="SMART" id="SM00575">
    <property type="entry name" value="ZnF_PMZ"/>
    <property type="match status" value="1"/>
</dbReference>
<evidence type="ECO:0000313" key="7">
    <source>
        <dbReference type="Proteomes" id="UP000017836"/>
    </source>
</evidence>
<proteinExistence type="predicted"/>
<dbReference type="GO" id="GO:0008270">
    <property type="term" value="F:zinc ion binding"/>
    <property type="evidence" value="ECO:0007669"/>
    <property type="project" value="UniProtKB-KW"/>
</dbReference>
<dbReference type="Gramene" id="ERM96763">
    <property type="protein sequence ID" value="ERM96763"/>
    <property type="gene ID" value="AMTR_s03836p00001310"/>
</dbReference>
<name>U5CU95_AMBTC</name>
<protein>
    <recommendedName>
        <fullName evidence="5">SWIM-type domain-containing protein</fullName>
    </recommendedName>
</protein>
<keyword evidence="1" id="KW-0479">Metal-binding</keyword>
<dbReference type="EMBL" id="KI397032">
    <property type="protein sequence ID" value="ERM96763.1"/>
    <property type="molecule type" value="Genomic_DNA"/>
</dbReference>
<dbReference type="Pfam" id="PF04434">
    <property type="entry name" value="SWIM"/>
    <property type="match status" value="1"/>
</dbReference>
<evidence type="ECO:0000256" key="2">
    <source>
        <dbReference type="ARBA" id="ARBA00022771"/>
    </source>
</evidence>
<feature type="domain" description="SWIM-type" evidence="5">
    <location>
        <begin position="87"/>
        <end position="119"/>
    </location>
</feature>
<organism evidence="6 7">
    <name type="scientific">Amborella trichopoda</name>
    <dbReference type="NCBI Taxonomy" id="13333"/>
    <lineage>
        <taxon>Eukaryota</taxon>
        <taxon>Viridiplantae</taxon>
        <taxon>Streptophyta</taxon>
        <taxon>Embryophyta</taxon>
        <taxon>Tracheophyta</taxon>
        <taxon>Spermatophyta</taxon>
        <taxon>Magnoliopsida</taxon>
        <taxon>Amborellales</taxon>
        <taxon>Amborellaceae</taxon>
        <taxon>Amborella</taxon>
    </lineage>
</organism>
<dbReference type="KEGG" id="atr:18424705"/>
<dbReference type="PANTHER" id="PTHR31973:SF113">
    <property type="entry name" value="PROTEIN FAR1-RELATED SEQUENCE 5-LIKE"/>
    <property type="match status" value="1"/>
</dbReference>
<sequence>MTSNIAEALNSANLAARETPVTTLMECLRAQMQEWTYNNRKEAQKCTTRLTPSSEKKLIGNYVQSLRLTVKPANQNLFEVIDEDRTRIVNLKEKTCTCNRFQKDEMPCNHAVAVMKDLNINTYNYCAQYYTSKAWLQTYEETVYPVGNVREWELPEFF</sequence>
<accession>U5CU95</accession>
<evidence type="ECO:0000313" key="6">
    <source>
        <dbReference type="EMBL" id="ERM96763.1"/>
    </source>
</evidence>
<keyword evidence="7" id="KW-1185">Reference proteome</keyword>
<evidence type="ECO:0000256" key="3">
    <source>
        <dbReference type="ARBA" id="ARBA00022833"/>
    </source>
</evidence>
<keyword evidence="2 4" id="KW-0863">Zinc-finger</keyword>
<dbReference type="OMA" id="IARYQAM"/>
<dbReference type="eggNOG" id="ENOG502RJNC">
    <property type="taxonomic scope" value="Eukaryota"/>
</dbReference>
<dbReference type="OrthoDB" id="1895098at2759"/>
<gene>
    <name evidence="6" type="ORF">AMTR_s03836p00001310</name>
</gene>
<reference evidence="7" key="1">
    <citation type="journal article" date="2013" name="Science">
        <title>The Amborella genome and the evolution of flowering plants.</title>
        <authorList>
            <consortium name="Amborella Genome Project"/>
        </authorList>
    </citation>
    <scope>NUCLEOTIDE SEQUENCE [LARGE SCALE GENOMIC DNA]</scope>
</reference>
<dbReference type="InterPro" id="IPR006564">
    <property type="entry name" value="Znf_PMZ"/>
</dbReference>
<dbReference type="InterPro" id="IPR007527">
    <property type="entry name" value="Znf_SWIM"/>
</dbReference>